<keyword evidence="2" id="KW-1185">Reference proteome</keyword>
<name>A0ACB8QJW4_9AGAM</name>
<organism evidence="1 2">
    <name type="scientific">Vararia minispora EC-137</name>
    <dbReference type="NCBI Taxonomy" id="1314806"/>
    <lineage>
        <taxon>Eukaryota</taxon>
        <taxon>Fungi</taxon>
        <taxon>Dikarya</taxon>
        <taxon>Basidiomycota</taxon>
        <taxon>Agaricomycotina</taxon>
        <taxon>Agaricomycetes</taxon>
        <taxon>Russulales</taxon>
        <taxon>Lachnocladiaceae</taxon>
        <taxon>Vararia</taxon>
    </lineage>
</organism>
<accession>A0ACB8QJW4</accession>
<comment type="caution">
    <text evidence="1">The sequence shown here is derived from an EMBL/GenBank/DDBJ whole genome shotgun (WGS) entry which is preliminary data.</text>
</comment>
<proteinExistence type="predicted"/>
<dbReference type="Proteomes" id="UP000814128">
    <property type="component" value="Unassembled WGS sequence"/>
</dbReference>
<evidence type="ECO:0000313" key="2">
    <source>
        <dbReference type="Proteomes" id="UP000814128"/>
    </source>
</evidence>
<evidence type="ECO:0000313" key="1">
    <source>
        <dbReference type="EMBL" id="KAI0032126.1"/>
    </source>
</evidence>
<sequence length="265" mass="29614">MVTLDETLGAFYIGVTIGAALWGVSCLQTYTYYNDYPQDHIFLKGLVFVIWALDTVHQVLISHAVYIYLVKNFANPAILVQVVWSVLAEVVINALTALFVQLFFVYRIWKLSGGRLYLTIPVACLALGQFVGFMVYSGKAYAGNFTTFPQIMTLKATISTYIFMTSVLTYSAAPETFIYICFFFVMGRLYSNSFLATLNARNNIRDQSRADSHSLQSIPISGRSANISAQFNPSIQTPGVAVKVDTTLEYAHDRDFTQGDRKFGL</sequence>
<reference evidence="1" key="1">
    <citation type="submission" date="2021-02" db="EMBL/GenBank/DDBJ databases">
        <authorList>
            <consortium name="DOE Joint Genome Institute"/>
            <person name="Ahrendt S."/>
            <person name="Looney B.P."/>
            <person name="Miyauchi S."/>
            <person name="Morin E."/>
            <person name="Drula E."/>
            <person name="Courty P.E."/>
            <person name="Chicoki N."/>
            <person name="Fauchery L."/>
            <person name="Kohler A."/>
            <person name="Kuo A."/>
            <person name="Labutti K."/>
            <person name="Pangilinan J."/>
            <person name="Lipzen A."/>
            <person name="Riley R."/>
            <person name="Andreopoulos W."/>
            <person name="He G."/>
            <person name="Johnson J."/>
            <person name="Barry K.W."/>
            <person name="Grigoriev I.V."/>
            <person name="Nagy L."/>
            <person name="Hibbett D."/>
            <person name="Henrissat B."/>
            <person name="Matheny P.B."/>
            <person name="Labbe J."/>
            <person name="Martin F."/>
        </authorList>
    </citation>
    <scope>NUCLEOTIDE SEQUENCE</scope>
    <source>
        <strain evidence="1">EC-137</strain>
    </source>
</reference>
<dbReference type="EMBL" id="MU273556">
    <property type="protein sequence ID" value="KAI0032126.1"/>
    <property type="molecule type" value="Genomic_DNA"/>
</dbReference>
<reference evidence="1" key="2">
    <citation type="journal article" date="2022" name="New Phytol.">
        <title>Evolutionary transition to the ectomycorrhizal habit in the genomes of a hyperdiverse lineage of mushroom-forming fungi.</title>
        <authorList>
            <person name="Looney B."/>
            <person name="Miyauchi S."/>
            <person name="Morin E."/>
            <person name="Drula E."/>
            <person name="Courty P.E."/>
            <person name="Kohler A."/>
            <person name="Kuo A."/>
            <person name="LaButti K."/>
            <person name="Pangilinan J."/>
            <person name="Lipzen A."/>
            <person name="Riley R."/>
            <person name="Andreopoulos W."/>
            <person name="He G."/>
            <person name="Johnson J."/>
            <person name="Nolan M."/>
            <person name="Tritt A."/>
            <person name="Barry K.W."/>
            <person name="Grigoriev I.V."/>
            <person name="Nagy L.G."/>
            <person name="Hibbett D."/>
            <person name="Henrissat B."/>
            <person name="Matheny P.B."/>
            <person name="Labbe J."/>
            <person name="Martin F.M."/>
        </authorList>
    </citation>
    <scope>NUCLEOTIDE SEQUENCE</scope>
    <source>
        <strain evidence="1">EC-137</strain>
    </source>
</reference>
<gene>
    <name evidence="1" type="ORF">K488DRAFT_86160</name>
</gene>
<protein>
    <submittedName>
        <fullName evidence="1">Uncharacterized protein</fullName>
    </submittedName>
</protein>